<evidence type="ECO:0000313" key="2">
    <source>
        <dbReference type="Proteomes" id="UP000189981"/>
    </source>
</evidence>
<dbReference type="AlphaFoldDB" id="A0A1T5EJ91"/>
<sequence length="173" mass="19432">MKISRLFLAGIILFAACTKKEEVVPGTYVDLNSGDSIQVVADPETGYAINSETQKPVYLYVDNNRDTIFTTGAVVNNKITRVDDDYYEVDDTKVIVEDKDVTVKYADYKKKFDGDDYKVKGDDYKLKVEGDGDSKLKDGDYKKKVEEDGDVKIKDGDSKIKIEDGVVKKKNDD</sequence>
<dbReference type="PROSITE" id="PS51257">
    <property type="entry name" value="PROKAR_LIPOPROTEIN"/>
    <property type="match status" value="1"/>
</dbReference>
<evidence type="ECO:0000313" key="1">
    <source>
        <dbReference type="EMBL" id="SKB83987.1"/>
    </source>
</evidence>
<evidence type="ECO:0008006" key="3">
    <source>
        <dbReference type="Google" id="ProtNLM"/>
    </source>
</evidence>
<reference evidence="2" key="1">
    <citation type="submission" date="2017-02" db="EMBL/GenBank/DDBJ databases">
        <authorList>
            <person name="Varghese N."/>
            <person name="Submissions S."/>
        </authorList>
    </citation>
    <scope>NUCLEOTIDE SEQUENCE [LARGE SCALE GENOMIC DNA]</scope>
    <source>
        <strain evidence="2">DSM 22385</strain>
    </source>
</reference>
<dbReference type="OrthoDB" id="772849at2"/>
<protein>
    <recommendedName>
        <fullName evidence="3">Lipoprotein</fullName>
    </recommendedName>
</protein>
<keyword evidence="2" id="KW-1185">Reference proteome</keyword>
<dbReference type="RefSeq" id="WP_079703562.1">
    <property type="nucleotide sequence ID" value="NZ_FUYR01000003.1"/>
</dbReference>
<organism evidence="1 2">
    <name type="scientific">Daejeonella lutea</name>
    <dbReference type="NCBI Taxonomy" id="572036"/>
    <lineage>
        <taxon>Bacteria</taxon>
        <taxon>Pseudomonadati</taxon>
        <taxon>Bacteroidota</taxon>
        <taxon>Sphingobacteriia</taxon>
        <taxon>Sphingobacteriales</taxon>
        <taxon>Sphingobacteriaceae</taxon>
        <taxon>Daejeonella</taxon>
    </lineage>
</organism>
<name>A0A1T5EJ91_9SPHI</name>
<accession>A0A1T5EJ91</accession>
<dbReference type="EMBL" id="FUYR01000003">
    <property type="protein sequence ID" value="SKB83987.1"/>
    <property type="molecule type" value="Genomic_DNA"/>
</dbReference>
<dbReference type="Proteomes" id="UP000189981">
    <property type="component" value="Unassembled WGS sequence"/>
</dbReference>
<gene>
    <name evidence="1" type="ORF">SAMN05661099_3061</name>
</gene>
<proteinExistence type="predicted"/>